<dbReference type="Proteomes" id="UP000745663">
    <property type="component" value="Unassembled WGS sequence"/>
</dbReference>
<dbReference type="InterPro" id="IPR000572">
    <property type="entry name" value="OxRdtase_Mopterin-bd_dom"/>
</dbReference>
<dbReference type="Gene3D" id="3.90.420.10">
    <property type="entry name" value="Oxidoreductase, molybdopterin-binding domain"/>
    <property type="match status" value="1"/>
</dbReference>
<protein>
    <submittedName>
        <fullName evidence="7">Molybdopterin-dependent oxidoreductase</fullName>
    </submittedName>
</protein>
<dbReference type="InterPro" id="IPR008335">
    <property type="entry name" value="Mopterin_OxRdtase_euk"/>
</dbReference>
<reference evidence="7 8" key="1">
    <citation type="submission" date="2020-08" db="EMBL/GenBank/DDBJ databases">
        <title>Description of novel Pseudomonas species.</title>
        <authorList>
            <person name="Duman M."/>
            <person name="Mulet M."/>
            <person name="Altun S."/>
            <person name="Saticioglu I.B."/>
            <person name="Lalucat J."/>
            <person name="Garcia-Valdes E."/>
        </authorList>
    </citation>
    <scope>NUCLEOTIDE SEQUENCE [LARGE SCALE GENOMIC DNA]</scope>
    <source>
        <strain evidence="7 8">P66</strain>
    </source>
</reference>
<evidence type="ECO:0000256" key="2">
    <source>
        <dbReference type="ARBA" id="ARBA00022505"/>
    </source>
</evidence>
<keyword evidence="8" id="KW-1185">Reference proteome</keyword>
<accession>A0ABS2BZE4</accession>
<feature type="domain" description="Oxidoreductase molybdopterin-binding" evidence="5">
    <location>
        <begin position="105"/>
        <end position="274"/>
    </location>
</feature>
<evidence type="ECO:0000256" key="3">
    <source>
        <dbReference type="ARBA" id="ARBA00022723"/>
    </source>
</evidence>
<comment type="cofactor">
    <cofactor evidence="1">
        <name>Mo-molybdopterin</name>
        <dbReference type="ChEBI" id="CHEBI:71302"/>
    </cofactor>
</comment>
<dbReference type="PANTHER" id="PTHR19372">
    <property type="entry name" value="SULFITE REDUCTASE"/>
    <property type="match status" value="1"/>
</dbReference>
<evidence type="ECO:0000256" key="1">
    <source>
        <dbReference type="ARBA" id="ARBA00001924"/>
    </source>
</evidence>
<sequence>MKFSFIDNSKPSRRRVLRDAITLAFAASPLANLVNAAGKAGSSASNAEEVTFAAGPRPLVQYPQKRPLTLVTTRPPHLETPFAVFNEGPITPNDAFFVRYHLANFPTSIDPDTYRLTIKGSVQTPLSLSLAELKALAEPVEVVAVNQCSGNSRGFSMPRVFGAQLGNGSMGNARWLGVPLKAVLEKAGVKADARQVTFRGLDKPVLASTPEFIKALDIGHALGGEPMIAWSMNGTDLPFLNGYPIRLVVPGYFGTYWVKHLSEIEVLDHTYDGFFMAKGYRVPDNDCLCIAPGTTAAQTKPISKMPVRSFITSVKQGDVLPLDTPVVLKGIAFDGGDGINTVQLSVDGGKSWREAQLGQDLGRFSFREWTLPVTLAHKGATQLMVRATNRAGEVQPLRADWNPGGYRRHVVETSHVTVA</sequence>
<gene>
    <name evidence="7" type="ORF">H8F21_11400</name>
</gene>
<dbReference type="EMBL" id="JACOPV010000006">
    <property type="protein sequence ID" value="MBM5458164.1"/>
    <property type="molecule type" value="Genomic_DNA"/>
</dbReference>
<keyword evidence="3" id="KW-0479">Metal-binding</keyword>
<evidence type="ECO:0000256" key="4">
    <source>
        <dbReference type="ARBA" id="ARBA00023002"/>
    </source>
</evidence>
<evidence type="ECO:0000259" key="5">
    <source>
        <dbReference type="Pfam" id="PF00174"/>
    </source>
</evidence>
<dbReference type="PANTHER" id="PTHR19372:SF7">
    <property type="entry name" value="SULFITE OXIDASE, MITOCHONDRIAL"/>
    <property type="match status" value="1"/>
</dbReference>
<name>A0ABS2BZE4_9PSED</name>
<dbReference type="InterPro" id="IPR005066">
    <property type="entry name" value="MoCF_OxRdtse_dimer"/>
</dbReference>
<dbReference type="InterPro" id="IPR036374">
    <property type="entry name" value="OxRdtase_Mopterin-bd_sf"/>
</dbReference>
<evidence type="ECO:0000313" key="7">
    <source>
        <dbReference type="EMBL" id="MBM5458164.1"/>
    </source>
</evidence>
<dbReference type="SUPFAM" id="SSF56524">
    <property type="entry name" value="Oxidoreductase molybdopterin-binding domain"/>
    <property type="match status" value="1"/>
</dbReference>
<comment type="caution">
    <text evidence="7">The sequence shown here is derived from an EMBL/GenBank/DDBJ whole genome shotgun (WGS) entry which is preliminary data.</text>
</comment>
<keyword evidence="2" id="KW-0500">Molybdenum</keyword>
<organism evidence="7 8">
    <name type="scientific">Pseudomonas arcuscaelestis</name>
    <dbReference type="NCBI Taxonomy" id="2710591"/>
    <lineage>
        <taxon>Bacteria</taxon>
        <taxon>Pseudomonadati</taxon>
        <taxon>Pseudomonadota</taxon>
        <taxon>Gammaproteobacteria</taxon>
        <taxon>Pseudomonadales</taxon>
        <taxon>Pseudomonadaceae</taxon>
        <taxon>Pseudomonas</taxon>
    </lineage>
</organism>
<dbReference type="Pfam" id="PF00174">
    <property type="entry name" value="Oxidored_molyb"/>
    <property type="match status" value="1"/>
</dbReference>
<dbReference type="Pfam" id="PF03404">
    <property type="entry name" value="Mo-co_dimer"/>
    <property type="match status" value="1"/>
</dbReference>
<dbReference type="SUPFAM" id="SSF81296">
    <property type="entry name" value="E set domains"/>
    <property type="match status" value="1"/>
</dbReference>
<feature type="domain" description="Moybdenum cofactor oxidoreductase dimerisation" evidence="6">
    <location>
        <begin position="301"/>
        <end position="403"/>
    </location>
</feature>
<evidence type="ECO:0000313" key="8">
    <source>
        <dbReference type="Proteomes" id="UP000745663"/>
    </source>
</evidence>
<dbReference type="RefSeq" id="WP_203584356.1">
    <property type="nucleotide sequence ID" value="NZ_JACOPV010000006.1"/>
</dbReference>
<dbReference type="Gene3D" id="2.60.40.650">
    <property type="match status" value="1"/>
</dbReference>
<keyword evidence="4" id="KW-0560">Oxidoreductase</keyword>
<evidence type="ECO:0000259" key="6">
    <source>
        <dbReference type="Pfam" id="PF03404"/>
    </source>
</evidence>
<dbReference type="PRINTS" id="PR00407">
    <property type="entry name" value="EUMOPTERIN"/>
</dbReference>
<dbReference type="InterPro" id="IPR014756">
    <property type="entry name" value="Ig_E-set"/>
</dbReference>
<proteinExistence type="predicted"/>